<dbReference type="SUPFAM" id="SSF48726">
    <property type="entry name" value="Immunoglobulin"/>
    <property type="match status" value="1"/>
</dbReference>
<dbReference type="Pfam" id="PF24700">
    <property type="entry name" value="Vein_beta-barrel"/>
    <property type="match status" value="1"/>
</dbReference>
<proteinExistence type="predicted"/>
<keyword evidence="3" id="KW-0732">Signal</keyword>
<dbReference type="Gene3D" id="2.10.25.10">
    <property type="entry name" value="Laminin"/>
    <property type="match status" value="1"/>
</dbReference>
<keyword evidence="1" id="KW-1015">Disulfide bond</keyword>
<feature type="signal peptide" evidence="3">
    <location>
        <begin position="1"/>
        <end position="21"/>
    </location>
</feature>
<dbReference type="PROSITE" id="PS50026">
    <property type="entry name" value="EGF_3"/>
    <property type="match status" value="1"/>
</dbReference>
<dbReference type="InterPro" id="IPR013783">
    <property type="entry name" value="Ig-like_fold"/>
</dbReference>
<dbReference type="InterPro" id="IPR003599">
    <property type="entry name" value="Ig_sub"/>
</dbReference>
<feature type="chain" id="PRO_5045273328" evidence="3">
    <location>
        <begin position="22"/>
        <end position="476"/>
    </location>
</feature>
<evidence type="ECO:0000259" key="4">
    <source>
        <dbReference type="PROSITE" id="PS50026"/>
    </source>
</evidence>
<feature type="region of interest" description="Disordered" evidence="2">
    <location>
        <begin position="111"/>
        <end position="164"/>
    </location>
</feature>
<accession>A0ABM3FU45</accession>
<dbReference type="CDD" id="cd00054">
    <property type="entry name" value="EGF_CA"/>
    <property type="match status" value="1"/>
</dbReference>
<dbReference type="SUPFAM" id="SSF57196">
    <property type="entry name" value="EGF/Laminin"/>
    <property type="match status" value="1"/>
</dbReference>
<evidence type="ECO:0000256" key="3">
    <source>
        <dbReference type="SAM" id="SignalP"/>
    </source>
</evidence>
<dbReference type="SMART" id="SM00409">
    <property type="entry name" value="IG"/>
    <property type="match status" value="1"/>
</dbReference>
<evidence type="ECO:0000256" key="2">
    <source>
        <dbReference type="SAM" id="MobiDB-lite"/>
    </source>
</evidence>
<dbReference type="InterPro" id="IPR003598">
    <property type="entry name" value="Ig_sub2"/>
</dbReference>
<evidence type="ECO:0000259" key="5">
    <source>
        <dbReference type="PROSITE" id="PS50835"/>
    </source>
</evidence>
<dbReference type="SMART" id="SM00181">
    <property type="entry name" value="EGF"/>
    <property type="match status" value="1"/>
</dbReference>
<keyword evidence="6" id="KW-1185">Reference proteome</keyword>
<dbReference type="PROSITE" id="PS50835">
    <property type="entry name" value="IG_LIKE"/>
    <property type="match status" value="1"/>
</dbReference>
<feature type="domain" description="Ig-like" evidence="5">
    <location>
        <begin position="297"/>
        <end position="393"/>
    </location>
</feature>
<dbReference type="InterPro" id="IPR057777">
    <property type="entry name" value="Beta-barrel_vein"/>
</dbReference>
<feature type="disulfide bond" evidence="1">
    <location>
        <begin position="417"/>
        <end position="434"/>
    </location>
</feature>
<dbReference type="PROSITE" id="PS00022">
    <property type="entry name" value="EGF_1"/>
    <property type="match status" value="1"/>
</dbReference>
<evidence type="ECO:0000313" key="6">
    <source>
        <dbReference type="Proteomes" id="UP000829291"/>
    </source>
</evidence>
<organism evidence="6 7">
    <name type="scientific">Neodiprion lecontei</name>
    <name type="common">Redheaded pine sawfly</name>
    <dbReference type="NCBI Taxonomy" id="441921"/>
    <lineage>
        <taxon>Eukaryota</taxon>
        <taxon>Metazoa</taxon>
        <taxon>Ecdysozoa</taxon>
        <taxon>Arthropoda</taxon>
        <taxon>Hexapoda</taxon>
        <taxon>Insecta</taxon>
        <taxon>Pterygota</taxon>
        <taxon>Neoptera</taxon>
        <taxon>Endopterygota</taxon>
        <taxon>Hymenoptera</taxon>
        <taxon>Tenthredinoidea</taxon>
        <taxon>Diprionidae</taxon>
        <taxon>Diprioninae</taxon>
        <taxon>Neodiprion</taxon>
    </lineage>
</organism>
<dbReference type="Pfam" id="PF00008">
    <property type="entry name" value="EGF"/>
    <property type="match status" value="1"/>
</dbReference>
<evidence type="ECO:0000313" key="7">
    <source>
        <dbReference type="RefSeq" id="XP_046591552.1"/>
    </source>
</evidence>
<dbReference type="PROSITE" id="PS01186">
    <property type="entry name" value="EGF_2"/>
    <property type="match status" value="1"/>
</dbReference>
<reference evidence="7" key="1">
    <citation type="submission" date="2025-08" db="UniProtKB">
        <authorList>
            <consortium name="RefSeq"/>
        </authorList>
    </citation>
    <scope>IDENTIFICATION</scope>
    <source>
        <tissue evidence="7">Thorax and Abdomen</tissue>
    </source>
</reference>
<dbReference type="InterPro" id="IPR007110">
    <property type="entry name" value="Ig-like_dom"/>
</dbReference>
<protein>
    <submittedName>
        <fullName evidence="7">Protein vein isoform X1</fullName>
    </submittedName>
</protein>
<name>A0ABM3FU45_NEOLC</name>
<dbReference type="Gene3D" id="2.40.50.120">
    <property type="match status" value="1"/>
</dbReference>
<dbReference type="InterPro" id="IPR013098">
    <property type="entry name" value="Ig_I-set"/>
</dbReference>
<dbReference type="SMART" id="SM00408">
    <property type="entry name" value="IGc2"/>
    <property type="match status" value="1"/>
</dbReference>
<feature type="disulfide bond" evidence="1">
    <location>
        <begin position="436"/>
        <end position="445"/>
    </location>
</feature>
<sequence>MWAFLFLAGLFSGWWGALSLAAPPESAVAAPRTSSTSGNTLRTLLFPLTERSSETESTQSRDHLEPYRYNAVKRRSTSLRRRESKFRYDSLPRLRYEEVIASHGKTRDTESAIFPVVQGPESTVERPRVARAAKNRKERTRTRDNSPREQRRRGRNKERRGQNWCPDVDVGNRAYLAPTVFEGKARSMSSARKPESNYAVTFEVKRVYKSQSGFQPLVKNDSVRLHFRDKTPGKSTLCENSGIDGVSAPGVVRANIKRGKVYLVFVSRVGPRNFTILGEPIIRSKKNAQAVQAVVRPDYVREVTLSELRDAVARLQEKVKLVCRTRGSPPPRVHWLKDGMPLHPRQGLRIQHKRRRSKVVIASARAEDSGRYECVAESTAGHRAALAAKLLVTHAPETTTAAWPRQEAPCPISEDFCMNGGTCLFFETVGEPACRCAEGFTGLRCENKDVTSTGSAYNRHRGPFSCKLGLSTSYYC</sequence>
<dbReference type="RefSeq" id="XP_046591552.1">
    <property type="nucleotide sequence ID" value="XM_046735596.1"/>
</dbReference>
<feature type="compositionally biased region" description="Basic residues" evidence="2">
    <location>
        <begin position="129"/>
        <end position="140"/>
    </location>
</feature>
<dbReference type="Gene3D" id="2.60.40.10">
    <property type="entry name" value="Immunoglobulins"/>
    <property type="match status" value="1"/>
</dbReference>
<feature type="domain" description="EGF-like" evidence="4">
    <location>
        <begin position="406"/>
        <end position="446"/>
    </location>
</feature>
<gene>
    <name evidence="7" type="primary">LOC107221220</name>
</gene>
<dbReference type="Proteomes" id="UP000829291">
    <property type="component" value="Chromosome 1"/>
</dbReference>
<keyword evidence="1" id="KW-0245">EGF-like domain</keyword>
<dbReference type="GeneID" id="107221220"/>
<dbReference type="CDD" id="cd00096">
    <property type="entry name" value="Ig"/>
    <property type="match status" value="1"/>
</dbReference>
<comment type="caution">
    <text evidence="1">Lacks conserved residue(s) required for the propagation of feature annotation.</text>
</comment>
<dbReference type="InterPro" id="IPR000742">
    <property type="entry name" value="EGF"/>
</dbReference>
<evidence type="ECO:0000256" key="1">
    <source>
        <dbReference type="PROSITE-ProRule" id="PRU00076"/>
    </source>
</evidence>
<dbReference type="PANTHER" id="PTHR47633">
    <property type="entry name" value="IMMUNOGLOBULIN"/>
    <property type="match status" value="1"/>
</dbReference>
<dbReference type="Pfam" id="PF07679">
    <property type="entry name" value="I-set"/>
    <property type="match status" value="1"/>
</dbReference>
<dbReference type="InterPro" id="IPR008993">
    <property type="entry name" value="TIMP-like_OB-fold"/>
</dbReference>
<dbReference type="InterPro" id="IPR036179">
    <property type="entry name" value="Ig-like_dom_sf"/>
</dbReference>